<dbReference type="SUPFAM" id="SSF50249">
    <property type="entry name" value="Nucleic acid-binding proteins"/>
    <property type="match status" value="1"/>
</dbReference>
<gene>
    <name evidence="5" type="ORF">BN9_125750</name>
</gene>
<dbReference type="GO" id="GO:0003723">
    <property type="term" value="F:RNA binding"/>
    <property type="evidence" value="ECO:0007669"/>
    <property type="project" value="InterPro"/>
</dbReference>
<reference evidence="5 6" key="1">
    <citation type="submission" date="2012-05" db="EMBL/GenBank/DDBJ databases">
        <title>Recombination and specialization in a pathogen metapopulation.</title>
        <authorList>
            <person name="Gardiner A."/>
            <person name="Kemen E."/>
            <person name="Schultz-Larsen T."/>
            <person name="MacLean D."/>
            <person name="Van Oosterhout C."/>
            <person name="Jones J.D.G."/>
        </authorList>
    </citation>
    <scope>NUCLEOTIDE SEQUENCE [LARGE SCALE GENOMIC DNA]</scope>
    <source>
        <strain evidence="5 6">Ac Nc2</strain>
    </source>
</reference>
<dbReference type="OrthoDB" id="372421at2759"/>
<evidence type="ECO:0000256" key="3">
    <source>
        <dbReference type="ARBA" id="ARBA00022842"/>
    </source>
</evidence>
<dbReference type="InterPro" id="IPR050180">
    <property type="entry name" value="RNR_Ribonuclease"/>
</dbReference>
<dbReference type="GO" id="GO:0006402">
    <property type="term" value="P:mRNA catabolic process"/>
    <property type="evidence" value="ECO:0007669"/>
    <property type="project" value="TreeGrafter"/>
</dbReference>
<evidence type="ECO:0000313" key="6">
    <source>
        <dbReference type="Proteomes" id="UP000053237"/>
    </source>
</evidence>
<name>A0A024FVR7_9STRA</name>
<dbReference type="PROSITE" id="PS01175">
    <property type="entry name" value="RIBONUCLEASE_II"/>
    <property type="match status" value="1"/>
</dbReference>
<dbReference type="InterPro" id="IPR022966">
    <property type="entry name" value="RNase_II/R_CS"/>
</dbReference>
<keyword evidence="6" id="KW-1185">Reference proteome</keyword>
<proteinExistence type="predicted"/>
<evidence type="ECO:0000259" key="4">
    <source>
        <dbReference type="Pfam" id="PF00773"/>
    </source>
</evidence>
<evidence type="ECO:0000256" key="1">
    <source>
        <dbReference type="ARBA" id="ARBA00001946"/>
    </source>
</evidence>
<dbReference type="InterPro" id="IPR012340">
    <property type="entry name" value="NA-bd_OB-fold"/>
</dbReference>
<sequence length="639" mass="72835">MSVVSLGKYMETLLCECGNDRQVIEFVQTMEGKVNDWITEKEKSKCHLEDEMREEDISWNDLHQEKTAQVSQLVHLKSTLFAPLRRFCRYCTTQGHRLRYKQQLYATAVAYKLREFRFDGYKNNGVFESTRCSEMQQAKYICAHEALSAPRMMGANSSDFDNRIVHYGLGVDCYTHFTSPIRRYADIVVHRQLLHVIQQSPENVETATTLSAPRSYSMPLDEADELLDDLMAHVHGQLVERSSEETSTFSTIDIPSLPLTDLIQMTHHLNVRHRNAKLASQQCKELVLALYFGENKIVTGGIITSLKEKGFLVYLPKYDLRGPVYLCDRDNRVQINPSLCGVPWQDSSEPTGTFAKSEHIRPSACKDLYGEFQHVEVQILCNKIDAQSVRVEPFQFLLIGIPGKKTPHHSQDKFILENHMVEQRWKACSIENTPRGSVHDTPDSPSLKNLYAMITKLKANQLQHISLYNKKSIGSRERAKIKQKGPGRLIFGSSTSDLSKAPCSSYQASYTKSGLPTLSPELVEAMQIRRGITQSTSKYASDVVAEMEKDDTWAVDSDKQFKVVITTFKTLNEFDILLHQSAHHMWAAVKEAMGKHQSYYLKPFESSKLFVAIDFSENDHNVQAVLVNEQNRSAWLRCS</sequence>
<dbReference type="PANTHER" id="PTHR23355">
    <property type="entry name" value="RIBONUCLEASE"/>
    <property type="match status" value="1"/>
</dbReference>
<keyword evidence="3" id="KW-0460">Magnesium</keyword>
<comment type="cofactor">
    <cofactor evidence="1">
        <name>Mg(2+)</name>
        <dbReference type="ChEBI" id="CHEBI:18420"/>
    </cofactor>
</comment>
<protein>
    <recommendedName>
        <fullName evidence="2">DIS3-like exonuclease 1</fullName>
    </recommendedName>
</protein>
<dbReference type="Proteomes" id="UP000053237">
    <property type="component" value="Unassembled WGS sequence"/>
</dbReference>
<dbReference type="Pfam" id="PF00773">
    <property type="entry name" value="RNB"/>
    <property type="match status" value="1"/>
</dbReference>
<dbReference type="EMBL" id="CAIX01000868">
    <property type="protein sequence ID" value="CCI11225.1"/>
    <property type="molecule type" value="Genomic_DNA"/>
</dbReference>
<evidence type="ECO:0000256" key="2">
    <source>
        <dbReference type="ARBA" id="ARBA00016366"/>
    </source>
</evidence>
<dbReference type="InterPro" id="IPR001900">
    <property type="entry name" value="RNase_II/R"/>
</dbReference>
<dbReference type="STRING" id="65357.A0A024FVR7"/>
<accession>A0A024FVR7</accession>
<feature type="domain" description="RNB" evidence="4">
    <location>
        <begin position="132"/>
        <end position="198"/>
    </location>
</feature>
<dbReference type="GO" id="GO:0000175">
    <property type="term" value="F:3'-5'-RNA exonuclease activity"/>
    <property type="evidence" value="ECO:0007669"/>
    <property type="project" value="TreeGrafter"/>
</dbReference>
<dbReference type="InParanoid" id="A0A024FVR7"/>
<dbReference type="PANTHER" id="PTHR23355:SF30">
    <property type="entry name" value="DIS3-LIKE EXONUCLEASE 1"/>
    <property type="match status" value="1"/>
</dbReference>
<evidence type="ECO:0000313" key="5">
    <source>
        <dbReference type="EMBL" id="CCI11225.1"/>
    </source>
</evidence>
<organism evidence="5 6">
    <name type="scientific">Albugo candida</name>
    <dbReference type="NCBI Taxonomy" id="65357"/>
    <lineage>
        <taxon>Eukaryota</taxon>
        <taxon>Sar</taxon>
        <taxon>Stramenopiles</taxon>
        <taxon>Oomycota</taxon>
        <taxon>Peronosporomycetes</taxon>
        <taxon>Albuginales</taxon>
        <taxon>Albuginaceae</taxon>
        <taxon>Albugo</taxon>
    </lineage>
</organism>
<dbReference type="AlphaFoldDB" id="A0A024FVR7"/>
<comment type="caution">
    <text evidence="5">The sequence shown here is derived from an EMBL/GenBank/DDBJ whole genome shotgun (WGS) entry which is preliminary data.</text>
</comment>